<dbReference type="AlphaFoldDB" id="N8W9J6"/>
<dbReference type="RefSeq" id="WP_004807093.1">
    <property type="nucleotide sequence ID" value="NZ_KB849440.1"/>
</dbReference>
<dbReference type="PROSITE" id="PS00070">
    <property type="entry name" value="ALDEHYDE_DEHYDR_CYS"/>
    <property type="match status" value="1"/>
</dbReference>
<dbReference type="Pfam" id="PF00171">
    <property type="entry name" value="Aldedh"/>
    <property type="match status" value="1"/>
</dbReference>
<evidence type="ECO:0000256" key="5">
    <source>
        <dbReference type="ARBA" id="ARBA00035632"/>
    </source>
</evidence>
<evidence type="ECO:0000259" key="11">
    <source>
        <dbReference type="Pfam" id="PF00171"/>
    </source>
</evidence>
<dbReference type="FunFam" id="3.40.605.10:FF:000007">
    <property type="entry name" value="NAD/NADP-dependent betaine aldehyde dehydrogenase"/>
    <property type="match status" value="1"/>
</dbReference>
<evidence type="ECO:0000256" key="3">
    <source>
        <dbReference type="ARBA" id="ARBA00023002"/>
    </source>
</evidence>
<dbReference type="InterPro" id="IPR016161">
    <property type="entry name" value="Ald_DH/histidinol_DH"/>
</dbReference>
<dbReference type="HOGENOM" id="CLU_005391_1_0_6"/>
<evidence type="ECO:0000256" key="9">
    <source>
        <dbReference type="PROSITE-ProRule" id="PRU10007"/>
    </source>
</evidence>
<dbReference type="EMBL" id="APPH01000015">
    <property type="protein sequence ID" value="ENV08616.1"/>
    <property type="molecule type" value="Genomic_DNA"/>
</dbReference>
<dbReference type="PATRIC" id="fig|1144672.3.peg.3172"/>
<comment type="caution">
    <text evidence="12">The sequence shown here is derived from an EMBL/GenBank/DDBJ whole genome shotgun (WGS) entry which is preliminary data.</text>
</comment>
<keyword evidence="4" id="KW-0520">NAD</keyword>
<keyword evidence="3 10" id="KW-0560">Oxidoreductase</keyword>
<evidence type="ECO:0000256" key="6">
    <source>
        <dbReference type="ARBA" id="ARBA00050596"/>
    </source>
</evidence>
<dbReference type="PANTHER" id="PTHR42986:SF1">
    <property type="entry name" value="BENZALDEHYDE DEHYDROGENASE YFMT"/>
    <property type="match status" value="1"/>
</dbReference>
<comment type="similarity">
    <text evidence="1 10">Belongs to the aldehyde dehydrogenase family.</text>
</comment>
<dbReference type="InterPro" id="IPR016163">
    <property type="entry name" value="Ald_DH_C"/>
</dbReference>
<dbReference type="InterPro" id="IPR015590">
    <property type="entry name" value="Aldehyde_DH_dom"/>
</dbReference>
<feature type="domain" description="Aldehyde dehydrogenase" evidence="11">
    <location>
        <begin position="27"/>
        <end position="477"/>
    </location>
</feature>
<reference evidence="12 13" key="1">
    <citation type="submission" date="2013-02" db="EMBL/GenBank/DDBJ databases">
        <title>The Genome Sequence of Acinetobacter sp. CIP 56.2.</title>
        <authorList>
            <consortium name="The Broad Institute Genome Sequencing Platform"/>
            <consortium name="The Broad Institute Genome Sequencing Center for Infectious Disease"/>
            <person name="Cerqueira G."/>
            <person name="Feldgarden M."/>
            <person name="Courvalin P."/>
            <person name="Perichon B."/>
            <person name="Grillot-Courvalin C."/>
            <person name="Clermont D."/>
            <person name="Rocha E."/>
            <person name="Yoon E.-J."/>
            <person name="Nemec A."/>
            <person name="Walker B."/>
            <person name="Young S.K."/>
            <person name="Zeng Q."/>
            <person name="Gargeya S."/>
            <person name="Fitzgerald M."/>
            <person name="Haas B."/>
            <person name="Abouelleil A."/>
            <person name="Alvarado L."/>
            <person name="Arachchi H.M."/>
            <person name="Berlin A.M."/>
            <person name="Chapman S.B."/>
            <person name="Dewar J."/>
            <person name="Goldberg J."/>
            <person name="Griggs A."/>
            <person name="Gujja S."/>
            <person name="Hansen M."/>
            <person name="Howarth C."/>
            <person name="Imamovic A."/>
            <person name="Larimer J."/>
            <person name="McCowan C."/>
            <person name="Murphy C."/>
            <person name="Neiman D."/>
            <person name="Pearson M."/>
            <person name="Priest M."/>
            <person name="Roberts A."/>
            <person name="Saif S."/>
            <person name="Shea T."/>
            <person name="Sisk P."/>
            <person name="Sykes S."/>
            <person name="Wortman J."/>
            <person name="Nusbaum C."/>
            <person name="Birren B."/>
        </authorList>
    </citation>
    <scope>NUCLEOTIDE SEQUENCE [LARGE SCALE GENOMIC DNA]</scope>
    <source>
        <strain evidence="12 13">CIP 56.2</strain>
    </source>
</reference>
<dbReference type="EC" id="1.2.1.65" evidence="7"/>
<protein>
    <recommendedName>
        <fullName evidence="8">Salicylaldehyde dehydrogenase</fullName>
        <ecNumber evidence="7">1.2.1.65</ecNumber>
    </recommendedName>
</protein>
<evidence type="ECO:0000256" key="1">
    <source>
        <dbReference type="ARBA" id="ARBA00009986"/>
    </source>
</evidence>
<dbReference type="InterPro" id="IPR016160">
    <property type="entry name" value="Ald_DH_CS_CYS"/>
</dbReference>
<dbReference type="SUPFAM" id="SSF53720">
    <property type="entry name" value="ALDH-like"/>
    <property type="match status" value="1"/>
</dbReference>
<dbReference type="Proteomes" id="UP000013209">
    <property type="component" value="Unassembled WGS sequence"/>
</dbReference>
<evidence type="ECO:0000313" key="13">
    <source>
        <dbReference type="Proteomes" id="UP000013209"/>
    </source>
</evidence>
<dbReference type="PANTHER" id="PTHR42986">
    <property type="entry name" value="BENZALDEHYDE DEHYDROGENASE YFMT"/>
    <property type="match status" value="1"/>
</dbReference>
<name>N8W9J6_9GAMM</name>
<gene>
    <name evidence="12" type="ORF">F966_03290</name>
</gene>
<organism evidence="12 13">
    <name type="scientific">Acinetobacter higginsii</name>
    <dbReference type="NCBI Taxonomy" id="70347"/>
    <lineage>
        <taxon>Bacteria</taxon>
        <taxon>Pseudomonadati</taxon>
        <taxon>Pseudomonadota</taxon>
        <taxon>Gammaproteobacteria</taxon>
        <taxon>Moraxellales</taxon>
        <taxon>Moraxellaceae</taxon>
        <taxon>Acinetobacter</taxon>
    </lineage>
</organism>
<feature type="active site" evidence="9">
    <location>
        <position position="256"/>
    </location>
</feature>
<evidence type="ECO:0000256" key="8">
    <source>
        <dbReference type="ARBA" id="ARBA00070319"/>
    </source>
</evidence>
<keyword evidence="2" id="KW-0058">Aromatic hydrocarbons catabolism</keyword>
<dbReference type="FunFam" id="3.40.309.10:FF:000010">
    <property type="entry name" value="Gamma-aminobutyraldehyde dehydrogenase"/>
    <property type="match status" value="1"/>
</dbReference>
<evidence type="ECO:0000256" key="10">
    <source>
        <dbReference type="RuleBase" id="RU003345"/>
    </source>
</evidence>
<dbReference type="Gene3D" id="3.40.605.10">
    <property type="entry name" value="Aldehyde Dehydrogenase, Chain A, domain 1"/>
    <property type="match status" value="1"/>
</dbReference>
<dbReference type="InterPro" id="IPR029510">
    <property type="entry name" value="Ald_DH_CS_GLU"/>
</dbReference>
<dbReference type="STRING" id="1144672.F966_03290"/>
<evidence type="ECO:0000256" key="7">
    <source>
        <dbReference type="ARBA" id="ARBA00066992"/>
    </source>
</evidence>
<accession>N8W9J6</accession>
<proteinExistence type="inferred from homology"/>
<dbReference type="PROSITE" id="PS00687">
    <property type="entry name" value="ALDEHYDE_DEHYDR_GLU"/>
    <property type="match status" value="1"/>
</dbReference>
<evidence type="ECO:0000313" key="12">
    <source>
        <dbReference type="EMBL" id="ENV08616.1"/>
    </source>
</evidence>
<dbReference type="Gene3D" id="3.40.309.10">
    <property type="entry name" value="Aldehyde Dehydrogenase, Chain A, domain 2"/>
    <property type="match status" value="1"/>
</dbReference>
<comment type="catalytic activity">
    <reaction evidence="6">
        <text>salicylaldehyde + NAD(+) + H2O = salicylate + NADH + 2 H(+)</text>
        <dbReference type="Rhea" id="RHEA:18537"/>
        <dbReference type="ChEBI" id="CHEBI:15377"/>
        <dbReference type="ChEBI" id="CHEBI:15378"/>
        <dbReference type="ChEBI" id="CHEBI:16008"/>
        <dbReference type="ChEBI" id="CHEBI:30762"/>
        <dbReference type="ChEBI" id="CHEBI:57540"/>
        <dbReference type="ChEBI" id="CHEBI:57945"/>
        <dbReference type="EC" id="1.2.1.65"/>
    </reaction>
</comment>
<dbReference type="InterPro" id="IPR016162">
    <property type="entry name" value="Ald_DH_N"/>
</dbReference>
<dbReference type="eggNOG" id="COG1012">
    <property type="taxonomic scope" value="Bacteria"/>
</dbReference>
<sequence length="482" mass="52317">MSVTTENQVKKIDLWINGERVAPASQQYFIDHNPEDDSVFAEVADGDESDVDRAVQSAHLAFQSYRKTLAKEREVYLIKAASLVEKYEDKFIELLVKEVGSPIGKARYEVAYAANCLRAAAGVARRISGQTLPSDSLGRFAMTTRQPIGVVAAITPFNVPLLKSAKLSSSPLATGNTVVLLPSEQAPMISNLLADIYHEAGFPPGTVNVVTGNGAVIGDALTTHDLVKAVMFTGSSRVGKHIGGLCGSRMKRALLELGGKSPLVILDDADLDAAVEAAAMSQFFFQGQACMASSRIYVAKKVEQEFLRRFVKKAESLGLGDLYDESTSVGPIISARQRERVRHHIEDARAKGAKVLTGGEWIGHRCKPTILSGVNESMVVYREETFGPVTSVYSFSDLDEAIAQANDSNYGLSSAIFTQDINKAFRFVQEIESGMVHVNAPTILDEPHVPFGGVKDSGFGREGTDIDVETLTEWKWVTINLN</sequence>
<dbReference type="GO" id="GO:0018485">
    <property type="term" value="F:salicylaldehyde dehydrogenase (NAD+) activity"/>
    <property type="evidence" value="ECO:0007669"/>
    <property type="project" value="UniProtKB-EC"/>
</dbReference>
<evidence type="ECO:0000256" key="4">
    <source>
        <dbReference type="ARBA" id="ARBA00023027"/>
    </source>
</evidence>
<comment type="pathway">
    <text evidence="5">Aromatic compound metabolism; naphthalene degradation.</text>
</comment>
<evidence type="ECO:0000256" key="2">
    <source>
        <dbReference type="ARBA" id="ARBA00022797"/>
    </source>
</evidence>